<dbReference type="RefSeq" id="WP_084036265.1">
    <property type="nucleotide sequence ID" value="NZ_CP066007.1"/>
</dbReference>
<dbReference type="InterPro" id="IPR029063">
    <property type="entry name" value="SAM-dependent_MTases_sf"/>
</dbReference>
<evidence type="ECO:0000313" key="2">
    <source>
        <dbReference type="EMBL" id="QQB45943.1"/>
    </source>
</evidence>
<dbReference type="Gene3D" id="3.40.50.150">
    <property type="entry name" value="Vaccinia Virus protein VP39"/>
    <property type="match status" value="1"/>
</dbReference>
<dbReference type="Proteomes" id="UP000596145">
    <property type="component" value="Chromosome"/>
</dbReference>
<dbReference type="GeneID" id="92759820"/>
<dbReference type="GO" id="GO:0032259">
    <property type="term" value="P:methylation"/>
    <property type="evidence" value="ECO:0007669"/>
    <property type="project" value="UniProtKB-KW"/>
</dbReference>
<evidence type="ECO:0000313" key="3">
    <source>
        <dbReference type="Proteomes" id="UP000596145"/>
    </source>
</evidence>
<dbReference type="OrthoDB" id="9810570at2"/>
<evidence type="ECO:0000259" key="1">
    <source>
        <dbReference type="Pfam" id="PF18096"/>
    </source>
</evidence>
<keyword evidence="2" id="KW-0808">Transferase</keyword>
<keyword evidence="2" id="KW-0489">Methyltransferase</keyword>
<accession>A0A7T4EEK6</accession>
<dbReference type="Pfam" id="PF18096">
    <property type="entry name" value="Thump_like"/>
    <property type="match status" value="1"/>
</dbReference>
<sequence>MAFSRAEVSYLVQQQAEINEAEHHVGLTDSTVIADTAYLSKRFGDFGRCVSELLRARRVGARKGLPPEWIYPLEAAEQATPPAVVWQRQRRIREFFPDELVHDVTCSVGTEIATRADLGEAGESSPFHGTSVVGSDLDITRVACAHANTHRPVFVADALAHTTNARVIIADPARRAGGRRIPRPEDLLPPLPDLVAAHGDVELAIKCAPGIDYSAWEGLVSVASVDGGVKEACLYTPGLAGGERREAIIIRDGTVVDRVTSAETPPDGEDLVAAPGEFILDPDGAIVRAGLVRNFAAREGQWMLDPRIAHLTGDAIPRGYSGFRILEDVPLKKLKKALGAYNVGSAEILVRGVDINPDSLRKKLKLKGDTPAAIVITRIGKTAHAFICTPRQWG</sequence>
<feature type="domain" description="THUMP-like" evidence="1">
    <location>
        <begin position="322"/>
        <end position="390"/>
    </location>
</feature>
<dbReference type="GO" id="GO:0008168">
    <property type="term" value="F:methyltransferase activity"/>
    <property type="evidence" value="ECO:0007669"/>
    <property type="project" value="UniProtKB-KW"/>
</dbReference>
<gene>
    <name evidence="2" type="ORF">I6I10_10805</name>
</gene>
<protein>
    <submittedName>
        <fullName evidence="2">SAM-dependent methyltransferase</fullName>
    </submittedName>
</protein>
<dbReference type="AlphaFoldDB" id="A0A7T4EEK6"/>
<organism evidence="2 3">
    <name type="scientific">Corynebacterium glucuronolyticum</name>
    <dbReference type="NCBI Taxonomy" id="39791"/>
    <lineage>
        <taxon>Bacteria</taxon>
        <taxon>Bacillati</taxon>
        <taxon>Actinomycetota</taxon>
        <taxon>Actinomycetes</taxon>
        <taxon>Mycobacteriales</taxon>
        <taxon>Corynebacteriaceae</taxon>
        <taxon>Corynebacterium</taxon>
    </lineage>
</organism>
<dbReference type="InterPro" id="IPR041497">
    <property type="entry name" value="Thump-like"/>
</dbReference>
<name>A0A7T4EEK6_9CORY</name>
<dbReference type="EMBL" id="CP066007">
    <property type="protein sequence ID" value="QQB45943.1"/>
    <property type="molecule type" value="Genomic_DNA"/>
</dbReference>
<reference evidence="2 3" key="1">
    <citation type="submission" date="2020-12" db="EMBL/GenBank/DDBJ databases">
        <title>FDA dAtabase for Regulatory Grade micrObial Sequences (FDA-ARGOS): Supporting development and validation of Infectious Disease Dx tests.</title>
        <authorList>
            <person name="Sproer C."/>
            <person name="Gronow S."/>
            <person name="Severitt S."/>
            <person name="Schroder I."/>
            <person name="Tallon L."/>
            <person name="Sadzewicz L."/>
            <person name="Zhao X."/>
            <person name="Boylan J."/>
            <person name="Ott S."/>
            <person name="Bowen H."/>
            <person name="Vavikolanu K."/>
            <person name="Mehta A."/>
            <person name="Aluvathingal J."/>
            <person name="Nadendla S."/>
            <person name="Lowell S."/>
            <person name="Myers T."/>
            <person name="Yan Y."/>
            <person name="Sichtig H."/>
        </authorList>
    </citation>
    <scope>NUCLEOTIDE SEQUENCE [LARGE SCALE GENOMIC DNA]</scope>
    <source>
        <strain evidence="2 3">FDAARGOS_1053</strain>
    </source>
</reference>
<proteinExistence type="predicted"/>